<dbReference type="FunFam" id="3.40.50.300:FF:000042">
    <property type="entry name" value="Maltose/maltodextrin ABC transporter, ATP-binding protein"/>
    <property type="match status" value="1"/>
</dbReference>
<dbReference type="PANTHER" id="PTHR43875">
    <property type="entry name" value="MALTODEXTRIN IMPORT ATP-BINDING PROTEIN MSMX"/>
    <property type="match status" value="1"/>
</dbReference>
<evidence type="ECO:0000256" key="5">
    <source>
        <dbReference type="ARBA" id="ARBA00022519"/>
    </source>
</evidence>
<dbReference type="InterPro" id="IPR003439">
    <property type="entry name" value="ABC_transporter-like_ATP-bd"/>
</dbReference>
<dbReference type="SMART" id="SM00382">
    <property type="entry name" value="AAA"/>
    <property type="match status" value="1"/>
</dbReference>
<dbReference type="EMBL" id="JACGXN010000019">
    <property type="protein sequence ID" value="MBA8881985.1"/>
    <property type="molecule type" value="Genomic_DNA"/>
</dbReference>
<gene>
    <name evidence="10" type="ORF">FHW16_005732</name>
</gene>
<evidence type="ECO:0000259" key="9">
    <source>
        <dbReference type="PROSITE" id="PS50893"/>
    </source>
</evidence>
<keyword evidence="11" id="KW-1185">Reference proteome</keyword>
<dbReference type="PROSITE" id="PS00211">
    <property type="entry name" value="ABC_TRANSPORTER_1"/>
    <property type="match status" value="1"/>
</dbReference>
<dbReference type="InterPro" id="IPR040582">
    <property type="entry name" value="OB_MalK-like"/>
</dbReference>
<dbReference type="Pfam" id="PF00005">
    <property type="entry name" value="ABC_tran"/>
    <property type="match status" value="1"/>
</dbReference>
<dbReference type="AlphaFoldDB" id="A0A839EV52"/>
<comment type="similarity">
    <text evidence="2">Belongs to the ABC transporter superfamily.</text>
</comment>
<keyword evidence="7 10" id="KW-0067">ATP-binding</keyword>
<sequence length="362" mass="39728">MAELSLKNVVKRFGSYEIIRNASLDVADGEFVVFVGPSGCGKSTLLRMIAGLEHITDGEIHIGDTLVNDVEPADRGIAMVFQSYALYPHMTVEQNLAFGLRMTGNPKADTDRRVQRVADILQIKELMQRRPKQLSGGQRQRVAIGRAIVREPRVFLFDEPLSNLDAELRVQMRVEISRLHKELGTTMIYVTHDQTEAMTLADKIVVLRGGNIEQIGAPLDLYDNPANQFVAGFVGSPKMNFMSAEVTATDSDNVTLTLLNQGNVRLSLPLKNPPPAIGDAVTLGVRPEHFAKAGEGVADLTIAVDVAEHLGNTSYIYANVAGGEQLIIEREESRNEIKTDTLTVAIKSSHALLFDKTGNRLR</sequence>
<evidence type="ECO:0000313" key="10">
    <source>
        <dbReference type="EMBL" id="MBA8881985.1"/>
    </source>
</evidence>
<proteinExistence type="inferred from homology"/>
<dbReference type="InterPro" id="IPR047641">
    <property type="entry name" value="ABC_transpr_MalK/UgpC-like"/>
</dbReference>
<dbReference type="GO" id="GO:0016887">
    <property type="term" value="F:ATP hydrolysis activity"/>
    <property type="evidence" value="ECO:0007669"/>
    <property type="project" value="InterPro"/>
</dbReference>
<evidence type="ECO:0000256" key="1">
    <source>
        <dbReference type="ARBA" id="ARBA00004417"/>
    </source>
</evidence>
<dbReference type="Gene3D" id="2.40.50.100">
    <property type="match status" value="1"/>
</dbReference>
<dbReference type="InterPro" id="IPR012340">
    <property type="entry name" value="NA-bd_OB-fold"/>
</dbReference>
<keyword evidence="4" id="KW-1003">Cell membrane</keyword>
<keyword evidence="8" id="KW-0472">Membrane</keyword>
<evidence type="ECO:0000256" key="3">
    <source>
        <dbReference type="ARBA" id="ARBA00022448"/>
    </source>
</evidence>
<protein>
    <submittedName>
        <fullName evidence="10">Lactose/L-arabinose transport system ATP-binding protein</fullName>
    </submittedName>
</protein>
<dbReference type="Proteomes" id="UP000549052">
    <property type="component" value="Unassembled WGS sequence"/>
</dbReference>
<keyword evidence="5" id="KW-0997">Cell inner membrane</keyword>
<dbReference type="InterPro" id="IPR015855">
    <property type="entry name" value="ABC_transpr_MalK-like"/>
</dbReference>
<dbReference type="Pfam" id="PF17912">
    <property type="entry name" value="OB_MalK"/>
    <property type="match status" value="1"/>
</dbReference>
<dbReference type="SUPFAM" id="SSF52540">
    <property type="entry name" value="P-loop containing nucleoside triphosphate hydrolases"/>
    <property type="match status" value="1"/>
</dbReference>
<comment type="subcellular location">
    <subcellularLocation>
        <location evidence="1">Cell inner membrane</location>
        <topology evidence="1">Peripheral membrane protein</topology>
    </subcellularLocation>
</comment>
<evidence type="ECO:0000256" key="2">
    <source>
        <dbReference type="ARBA" id="ARBA00005417"/>
    </source>
</evidence>
<dbReference type="PROSITE" id="PS50893">
    <property type="entry name" value="ABC_TRANSPORTER_2"/>
    <property type="match status" value="1"/>
</dbReference>
<dbReference type="InterPro" id="IPR003593">
    <property type="entry name" value="AAA+_ATPase"/>
</dbReference>
<dbReference type="Gene3D" id="2.40.50.140">
    <property type="entry name" value="Nucleic acid-binding proteins"/>
    <property type="match status" value="1"/>
</dbReference>
<dbReference type="GO" id="GO:0055052">
    <property type="term" value="C:ATP-binding cassette (ABC) transporter complex, substrate-binding subunit-containing"/>
    <property type="evidence" value="ECO:0007669"/>
    <property type="project" value="TreeGrafter"/>
</dbReference>
<dbReference type="PANTHER" id="PTHR43875:SF3">
    <property type="entry name" value="MALTOSE_MALTODEXTRIN IMPORT ATP-BINDING PROTEIN MALK"/>
    <property type="match status" value="1"/>
</dbReference>
<dbReference type="CDD" id="cd03301">
    <property type="entry name" value="ABC_MalK_N"/>
    <property type="match status" value="1"/>
</dbReference>
<dbReference type="InterPro" id="IPR027417">
    <property type="entry name" value="P-loop_NTPase"/>
</dbReference>
<evidence type="ECO:0000256" key="4">
    <source>
        <dbReference type="ARBA" id="ARBA00022475"/>
    </source>
</evidence>
<dbReference type="GO" id="GO:1990060">
    <property type="term" value="C:maltose transport complex"/>
    <property type="evidence" value="ECO:0007669"/>
    <property type="project" value="TreeGrafter"/>
</dbReference>
<reference evidence="10 11" key="1">
    <citation type="submission" date="2020-07" db="EMBL/GenBank/DDBJ databases">
        <title>Genomic Encyclopedia of Type Strains, Phase IV (KMG-V): Genome sequencing to study the core and pangenomes of soil and plant-associated prokaryotes.</title>
        <authorList>
            <person name="Whitman W."/>
        </authorList>
    </citation>
    <scope>NUCLEOTIDE SEQUENCE [LARGE SCALE GENOMIC DNA]</scope>
    <source>
        <strain evidence="10 11">AN3</strain>
    </source>
</reference>
<evidence type="ECO:0000256" key="6">
    <source>
        <dbReference type="ARBA" id="ARBA00022741"/>
    </source>
</evidence>
<organism evidence="10 11">
    <name type="scientific">Phyllobacterium myrsinacearum</name>
    <dbReference type="NCBI Taxonomy" id="28101"/>
    <lineage>
        <taxon>Bacteria</taxon>
        <taxon>Pseudomonadati</taxon>
        <taxon>Pseudomonadota</taxon>
        <taxon>Alphaproteobacteria</taxon>
        <taxon>Hyphomicrobiales</taxon>
        <taxon>Phyllobacteriaceae</taxon>
        <taxon>Phyllobacterium</taxon>
    </lineage>
</organism>
<name>A0A839EV52_9HYPH</name>
<dbReference type="RefSeq" id="WP_182552652.1">
    <property type="nucleotide sequence ID" value="NZ_JACGXN010000019.1"/>
</dbReference>
<dbReference type="GO" id="GO:0015423">
    <property type="term" value="F:ABC-type maltose transporter activity"/>
    <property type="evidence" value="ECO:0007669"/>
    <property type="project" value="TreeGrafter"/>
</dbReference>
<dbReference type="NCBIfam" id="NF008653">
    <property type="entry name" value="PRK11650.1"/>
    <property type="match status" value="1"/>
</dbReference>
<evidence type="ECO:0000256" key="8">
    <source>
        <dbReference type="ARBA" id="ARBA00023136"/>
    </source>
</evidence>
<dbReference type="SUPFAM" id="SSF50331">
    <property type="entry name" value="MOP-like"/>
    <property type="match status" value="1"/>
</dbReference>
<keyword evidence="3" id="KW-0813">Transport</keyword>
<evidence type="ECO:0000313" key="11">
    <source>
        <dbReference type="Proteomes" id="UP000549052"/>
    </source>
</evidence>
<dbReference type="Gene3D" id="3.40.50.300">
    <property type="entry name" value="P-loop containing nucleotide triphosphate hydrolases"/>
    <property type="match status" value="1"/>
</dbReference>
<dbReference type="GO" id="GO:0005524">
    <property type="term" value="F:ATP binding"/>
    <property type="evidence" value="ECO:0007669"/>
    <property type="project" value="UniProtKB-KW"/>
</dbReference>
<comment type="caution">
    <text evidence="10">The sequence shown here is derived from an EMBL/GenBank/DDBJ whole genome shotgun (WGS) entry which is preliminary data.</text>
</comment>
<evidence type="ECO:0000256" key="7">
    <source>
        <dbReference type="ARBA" id="ARBA00022840"/>
    </source>
</evidence>
<keyword evidence="6" id="KW-0547">Nucleotide-binding</keyword>
<accession>A0A839EV52</accession>
<dbReference type="InterPro" id="IPR017871">
    <property type="entry name" value="ABC_transporter-like_CS"/>
</dbReference>
<dbReference type="InterPro" id="IPR008995">
    <property type="entry name" value="Mo/tungstate-bd_C_term_dom"/>
</dbReference>
<feature type="domain" description="ABC transporter" evidence="9">
    <location>
        <begin position="4"/>
        <end position="234"/>
    </location>
</feature>